<keyword evidence="6 8" id="KW-0472">Membrane</keyword>
<dbReference type="KEGG" id="atl:Athai_66940"/>
<organism evidence="10 11">
    <name type="scientific">Actinocatenispora thailandica</name>
    <dbReference type="NCBI Taxonomy" id="227318"/>
    <lineage>
        <taxon>Bacteria</taxon>
        <taxon>Bacillati</taxon>
        <taxon>Actinomycetota</taxon>
        <taxon>Actinomycetes</taxon>
        <taxon>Micromonosporales</taxon>
        <taxon>Micromonosporaceae</taxon>
        <taxon>Actinocatenispora</taxon>
    </lineage>
</organism>
<evidence type="ECO:0000256" key="1">
    <source>
        <dbReference type="ARBA" id="ARBA00004429"/>
    </source>
</evidence>
<dbReference type="Gene3D" id="1.20.1250.20">
    <property type="entry name" value="MFS general substrate transporter like domains"/>
    <property type="match status" value="1"/>
</dbReference>
<dbReference type="EMBL" id="AP023355">
    <property type="protein sequence ID" value="BCJ39191.1"/>
    <property type="molecule type" value="Genomic_DNA"/>
</dbReference>
<keyword evidence="4 8" id="KW-0812">Transmembrane</keyword>
<accession>A0A7R7DWZ8</accession>
<dbReference type="GO" id="GO:0005886">
    <property type="term" value="C:plasma membrane"/>
    <property type="evidence" value="ECO:0007669"/>
    <property type="project" value="UniProtKB-SubCell"/>
</dbReference>
<dbReference type="PANTHER" id="PTHR23513">
    <property type="entry name" value="INTEGRAL MEMBRANE EFFLUX PROTEIN-RELATED"/>
    <property type="match status" value="1"/>
</dbReference>
<evidence type="ECO:0000256" key="8">
    <source>
        <dbReference type="SAM" id="Phobius"/>
    </source>
</evidence>
<gene>
    <name evidence="10" type="ORF">Athai_66940</name>
</gene>
<keyword evidence="5 8" id="KW-1133">Transmembrane helix</keyword>
<evidence type="ECO:0000256" key="7">
    <source>
        <dbReference type="SAM" id="MobiDB-lite"/>
    </source>
</evidence>
<proteinExistence type="predicted"/>
<dbReference type="GO" id="GO:0022857">
    <property type="term" value="F:transmembrane transporter activity"/>
    <property type="evidence" value="ECO:0007669"/>
    <property type="project" value="InterPro"/>
</dbReference>
<feature type="transmembrane region" description="Helical" evidence="8">
    <location>
        <begin position="259"/>
        <end position="277"/>
    </location>
</feature>
<feature type="transmembrane region" description="Helical" evidence="8">
    <location>
        <begin position="368"/>
        <end position="395"/>
    </location>
</feature>
<evidence type="ECO:0000256" key="3">
    <source>
        <dbReference type="ARBA" id="ARBA00022475"/>
    </source>
</evidence>
<evidence type="ECO:0000259" key="9">
    <source>
        <dbReference type="PROSITE" id="PS50850"/>
    </source>
</evidence>
<evidence type="ECO:0000313" key="11">
    <source>
        <dbReference type="Proteomes" id="UP000611640"/>
    </source>
</evidence>
<dbReference type="InterPro" id="IPR010290">
    <property type="entry name" value="TM_effector"/>
</dbReference>
<evidence type="ECO:0000256" key="2">
    <source>
        <dbReference type="ARBA" id="ARBA00022448"/>
    </source>
</evidence>
<dbReference type="Proteomes" id="UP000611640">
    <property type="component" value="Chromosome"/>
</dbReference>
<evidence type="ECO:0000256" key="5">
    <source>
        <dbReference type="ARBA" id="ARBA00022989"/>
    </source>
</evidence>
<dbReference type="Pfam" id="PF05977">
    <property type="entry name" value="MFS_3"/>
    <property type="match status" value="1"/>
</dbReference>
<name>A0A7R7DWZ8_9ACTN</name>
<dbReference type="InterPro" id="IPR036259">
    <property type="entry name" value="MFS_trans_sf"/>
</dbReference>
<feature type="transmembrane region" description="Helical" evidence="8">
    <location>
        <begin position="289"/>
        <end position="307"/>
    </location>
</feature>
<feature type="transmembrane region" description="Helical" evidence="8">
    <location>
        <begin position="177"/>
        <end position="196"/>
    </location>
</feature>
<evidence type="ECO:0000256" key="4">
    <source>
        <dbReference type="ARBA" id="ARBA00022692"/>
    </source>
</evidence>
<comment type="subcellular location">
    <subcellularLocation>
        <location evidence="1">Cell inner membrane</location>
        <topology evidence="1">Multi-pass membrane protein</topology>
    </subcellularLocation>
</comment>
<feature type="region of interest" description="Disordered" evidence="7">
    <location>
        <begin position="399"/>
        <end position="425"/>
    </location>
</feature>
<dbReference type="PROSITE" id="PS50850">
    <property type="entry name" value="MFS"/>
    <property type="match status" value="1"/>
</dbReference>
<evidence type="ECO:0000313" key="10">
    <source>
        <dbReference type="EMBL" id="BCJ39191.1"/>
    </source>
</evidence>
<feature type="transmembrane region" description="Helical" evidence="8">
    <location>
        <begin position="20"/>
        <end position="43"/>
    </location>
</feature>
<feature type="transmembrane region" description="Helical" evidence="8">
    <location>
        <begin position="228"/>
        <end position="247"/>
    </location>
</feature>
<keyword evidence="3" id="KW-1003">Cell membrane</keyword>
<dbReference type="AlphaFoldDB" id="A0A7R7DWZ8"/>
<dbReference type="PANTHER" id="PTHR23513:SF9">
    <property type="entry name" value="ENTEROBACTIN EXPORTER ENTS"/>
    <property type="match status" value="1"/>
</dbReference>
<feature type="transmembrane region" description="Helical" evidence="8">
    <location>
        <begin position="49"/>
        <end position="70"/>
    </location>
</feature>
<keyword evidence="11" id="KW-1185">Reference proteome</keyword>
<evidence type="ECO:0000256" key="6">
    <source>
        <dbReference type="ARBA" id="ARBA00023136"/>
    </source>
</evidence>
<keyword evidence="2" id="KW-0813">Transport</keyword>
<dbReference type="SUPFAM" id="SSF103473">
    <property type="entry name" value="MFS general substrate transporter"/>
    <property type="match status" value="1"/>
</dbReference>
<feature type="domain" description="Major facilitator superfamily (MFS) profile" evidence="9">
    <location>
        <begin position="16"/>
        <end position="401"/>
    </location>
</feature>
<dbReference type="InterPro" id="IPR020846">
    <property type="entry name" value="MFS_dom"/>
</dbReference>
<sequence length="437" mass="44492">MSGALLDVTPLRSSPAYRRLWLGGVFSGFGSQATMVAVPYQMWQLTHSTVWTGAVGIAQAAPLIAVGFAAGGLVDRVDRRRLYLVALTGQALCSVLLAVQGFAGVVPAIGVLAIVAVQYCFVATGGPAARTFIPRLLPPQQLAAGLALSRISFQGTMLVGPAVAGLVIGWFGVGGCYLIDAVSFLLAFYGAARLPAMRPDGESARPGLRGVADGLAFLLRTPVVRGALLTDLAATVLAMPMSLFPIVNAERFGDNPRTYGLFLTAIAVGGVLASVLSGTFTRRARPGRAMLAGAAVWGVALAAFAVAPNPWLGLAFLAVAGAADTVSVVSRSTIVQLATPDALRGRVAAAEQAVGQAGPDLGNLRGGLVAGATSGTAALLSGGLTCLAGVAAIALTTPSLRHTRTEPEPAPSPPAPDRRPGAVDHGVVRTVSAYRTS</sequence>
<protein>
    <submittedName>
        <fullName evidence="10">MFS transporter</fullName>
    </submittedName>
</protein>
<reference evidence="10 11" key="1">
    <citation type="submission" date="2020-08" db="EMBL/GenBank/DDBJ databases">
        <title>Whole genome shotgun sequence of Actinocatenispora thailandica NBRC 105041.</title>
        <authorList>
            <person name="Komaki H."/>
            <person name="Tamura T."/>
        </authorList>
    </citation>
    <scope>NUCLEOTIDE SEQUENCE [LARGE SCALE GENOMIC DNA]</scope>
    <source>
        <strain evidence="10 11">NBRC 105041</strain>
    </source>
</reference>
<dbReference type="CDD" id="cd06173">
    <property type="entry name" value="MFS_MefA_like"/>
    <property type="match status" value="1"/>
</dbReference>